<comment type="caution">
    <text evidence="1">The sequence shown here is derived from an EMBL/GenBank/DDBJ whole genome shotgun (WGS) entry which is preliminary data.</text>
</comment>
<name>A0A0V0XVZ4_TRIPS</name>
<sequence length="141" mass="15989">MVNWLKRDFYLPSTEMQSGCVWQMFVDVGCNCMKLSHGKSNLDSSSSRQSSSSSSSSSSAFQRCMTKASSCWRKLVTDYWLLQFACCNTCNNDNQSSIAPLTLKSLLQLGHIFQFYNAFCFTMLIDVQYQFLIASTNDDTQ</sequence>
<protein>
    <submittedName>
        <fullName evidence="1">Uncharacterized protein</fullName>
    </submittedName>
</protein>
<dbReference type="AlphaFoldDB" id="A0A0V0XVZ4"/>
<evidence type="ECO:0000313" key="1">
    <source>
        <dbReference type="EMBL" id="KRX92183.1"/>
    </source>
</evidence>
<evidence type="ECO:0000313" key="2">
    <source>
        <dbReference type="Proteomes" id="UP000054815"/>
    </source>
</evidence>
<proteinExistence type="predicted"/>
<accession>A0A0V0XVZ4</accession>
<dbReference type="EMBL" id="JYDU01000118">
    <property type="protein sequence ID" value="KRX92183.1"/>
    <property type="molecule type" value="Genomic_DNA"/>
</dbReference>
<reference evidence="1 2" key="1">
    <citation type="submission" date="2015-01" db="EMBL/GenBank/DDBJ databases">
        <title>Evolution of Trichinella species and genotypes.</title>
        <authorList>
            <person name="Korhonen P.K."/>
            <person name="Edoardo P."/>
            <person name="Giuseppe L.R."/>
            <person name="Gasser R.B."/>
        </authorList>
    </citation>
    <scope>NUCLEOTIDE SEQUENCE [LARGE SCALE GENOMIC DNA]</scope>
    <source>
        <strain evidence="1">ISS141</strain>
    </source>
</reference>
<gene>
    <name evidence="1" type="ORF">T4E_5345</name>
</gene>
<dbReference type="Proteomes" id="UP000054815">
    <property type="component" value="Unassembled WGS sequence"/>
</dbReference>
<organism evidence="1 2">
    <name type="scientific">Trichinella pseudospiralis</name>
    <name type="common">Parasitic roundworm</name>
    <dbReference type="NCBI Taxonomy" id="6337"/>
    <lineage>
        <taxon>Eukaryota</taxon>
        <taxon>Metazoa</taxon>
        <taxon>Ecdysozoa</taxon>
        <taxon>Nematoda</taxon>
        <taxon>Enoplea</taxon>
        <taxon>Dorylaimia</taxon>
        <taxon>Trichinellida</taxon>
        <taxon>Trichinellidae</taxon>
        <taxon>Trichinella</taxon>
    </lineage>
</organism>